<dbReference type="EMBL" id="CP043473">
    <property type="protein sequence ID" value="QEL57384.1"/>
    <property type="molecule type" value="Genomic_DNA"/>
</dbReference>
<sequence>MAKIGIEFHGAMIAPNVAAGQRFSDQHPRGVRVRFPPAWRAAAGEDGGVFTPGAAMIAPQSVFQSFRQLNQQGRLLLPCAWDAASARLFEAAGHPAIATTSGGIAYARGVGDAQRLGREAMLREIAAIVRSVGVPVSADIEAGYGLPPHEVALTVRGALEAGAVGVNLEDNGHGALPQPLFAIAAQCERLAAARQAADALGAPLWINARVDTYLLDLGLDDELRFAETLARGKAYLAAGADMVFAPGLADVEEARRLAADLGGPLNLMALPGVPGASGWFDVGVARVSLGVGPMLAAMGLALRMAEEARAGVWTAMTEHHYGFAEAEALFAQS</sequence>
<name>A0A5C1DL41_9NEIS</name>
<dbReference type="Pfam" id="PF13714">
    <property type="entry name" value="PEP_mutase"/>
    <property type="match status" value="1"/>
</dbReference>
<dbReference type="PANTHER" id="PTHR42905">
    <property type="entry name" value="PHOSPHOENOLPYRUVATE CARBOXYLASE"/>
    <property type="match status" value="1"/>
</dbReference>
<dbReference type="Proteomes" id="UP000322079">
    <property type="component" value="Chromosome"/>
</dbReference>
<reference evidence="1 2" key="1">
    <citation type="submission" date="2019-08" db="EMBL/GenBank/DDBJ databases">
        <title>Chromobacterium paludis, a novel bacterium isolated from a Maryland marsh pond.</title>
        <authorList>
            <person name="Blackburn M.B."/>
            <person name="Gundersen-Rindal D.E."/>
        </authorList>
    </citation>
    <scope>NUCLEOTIDE SEQUENCE [LARGE SCALE GENOMIC DNA]</scope>
    <source>
        <strain evidence="2">IIBBL 257-1</strain>
    </source>
</reference>
<dbReference type="GO" id="GO:0016829">
    <property type="term" value="F:lyase activity"/>
    <property type="evidence" value="ECO:0007669"/>
    <property type="project" value="UniProtKB-KW"/>
</dbReference>
<keyword evidence="1" id="KW-0670">Pyruvate</keyword>
<dbReference type="SUPFAM" id="SSF51621">
    <property type="entry name" value="Phosphoenolpyruvate/pyruvate domain"/>
    <property type="match status" value="1"/>
</dbReference>
<dbReference type="Gene3D" id="3.20.20.60">
    <property type="entry name" value="Phosphoenolpyruvate-binding domains"/>
    <property type="match status" value="1"/>
</dbReference>
<dbReference type="KEGG" id="chrm:FYK34_18330"/>
<organism evidence="1 2">
    <name type="scientific">Chromobacterium paludis</name>
    <dbReference type="NCBI Taxonomy" id="2605945"/>
    <lineage>
        <taxon>Bacteria</taxon>
        <taxon>Pseudomonadati</taxon>
        <taxon>Pseudomonadota</taxon>
        <taxon>Betaproteobacteria</taxon>
        <taxon>Neisseriales</taxon>
        <taxon>Chromobacteriaceae</taxon>
        <taxon>Chromobacterium</taxon>
    </lineage>
</organism>
<dbReference type="AlphaFoldDB" id="A0A5C1DL41"/>
<dbReference type="InterPro" id="IPR015813">
    <property type="entry name" value="Pyrv/PenolPyrv_kinase-like_dom"/>
</dbReference>
<protein>
    <submittedName>
        <fullName evidence="1">Isocitrate lyase/phosphoenolpyruvate mutase family protein</fullName>
    </submittedName>
</protein>
<dbReference type="InterPro" id="IPR039556">
    <property type="entry name" value="ICL/PEPM"/>
</dbReference>
<gene>
    <name evidence="1" type="ORF">FYK34_18330</name>
</gene>
<evidence type="ECO:0000313" key="2">
    <source>
        <dbReference type="Proteomes" id="UP000322079"/>
    </source>
</evidence>
<dbReference type="InterPro" id="IPR040442">
    <property type="entry name" value="Pyrv_kinase-like_dom_sf"/>
</dbReference>
<dbReference type="CDD" id="cd00377">
    <property type="entry name" value="ICL_PEPM"/>
    <property type="match status" value="1"/>
</dbReference>
<accession>A0A5C1DL41</accession>
<dbReference type="PANTHER" id="PTHR42905:SF16">
    <property type="entry name" value="CARBOXYPHOSPHONOENOLPYRUVATE PHOSPHONOMUTASE-LIKE PROTEIN (AFU_ORTHOLOGUE AFUA_5G07230)"/>
    <property type="match status" value="1"/>
</dbReference>
<proteinExistence type="predicted"/>
<keyword evidence="2" id="KW-1185">Reference proteome</keyword>
<keyword evidence="1" id="KW-0456">Lyase</keyword>
<evidence type="ECO:0000313" key="1">
    <source>
        <dbReference type="EMBL" id="QEL57384.1"/>
    </source>
</evidence>